<reference evidence="1" key="1">
    <citation type="submission" date="2020-03" db="EMBL/GenBank/DDBJ databases">
        <title>The deep terrestrial virosphere.</title>
        <authorList>
            <person name="Holmfeldt K."/>
            <person name="Nilsson E."/>
            <person name="Simone D."/>
            <person name="Lopez-Fernandez M."/>
            <person name="Wu X."/>
            <person name="de Brujin I."/>
            <person name="Lundin D."/>
            <person name="Andersson A."/>
            <person name="Bertilsson S."/>
            <person name="Dopson M."/>
        </authorList>
    </citation>
    <scope>NUCLEOTIDE SEQUENCE</scope>
    <source>
        <strain evidence="1">TM448B01424</strain>
    </source>
</reference>
<gene>
    <name evidence="1" type="ORF">TM448B01424_0007</name>
</gene>
<proteinExistence type="predicted"/>
<organism evidence="1">
    <name type="scientific">viral metagenome</name>
    <dbReference type="NCBI Taxonomy" id="1070528"/>
    <lineage>
        <taxon>unclassified sequences</taxon>
        <taxon>metagenomes</taxon>
        <taxon>organismal metagenomes</taxon>
    </lineage>
</organism>
<evidence type="ECO:0000313" key="1">
    <source>
        <dbReference type="EMBL" id="QJH98911.1"/>
    </source>
</evidence>
<sequence>MLANQKDTELARVPTADGPDVVVYLTEETMSDGSTAYKVVLICGGGTVLIGFDAGDINEATALFSKIRTEVAPTISCVEVIAA</sequence>
<dbReference type="EMBL" id="MT144758">
    <property type="protein sequence ID" value="QJH98911.1"/>
    <property type="molecule type" value="Genomic_DNA"/>
</dbReference>
<accession>A0A6M3XM62</accession>
<dbReference type="AlphaFoldDB" id="A0A6M3XM62"/>
<protein>
    <submittedName>
        <fullName evidence="1">Uncharacterized protein</fullName>
    </submittedName>
</protein>
<name>A0A6M3XM62_9ZZZZ</name>